<proteinExistence type="predicted"/>
<sequence>MISDDWTFHADPQRWFPVPPAAMLDDDARLRWVALAQARSGLDGSAGRKECQALLISAPPEGGCLFLPEHGGSPRVATLRLTDGASIAALEPAWIDPRGARTVRVDRLDHPAFPHAVRSSRTIQLRGGALTFSVGVLAWGGAGGIELALATRDVATAASFAGHAERLVASVLPRGSGQLSR</sequence>
<accession>A0AA96F6L4</accession>
<reference evidence="1 2" key="1">
    <citation type="submission" date="2023-09" db="EMBL/GenBank/DDBJ databases">
        <title>Demequina sp. a novel bacteria isolated from Capsicum annuum.</title>
        <authorList>
            <person name="Humaira Z."/>
            <person name="Lee J."/>
            <person name="Cho D."/>
        </authorList>
    </citation>
    <scope>NUCLEOTIDE SEQUENCE [LARGE SCALE GENOMIC DNA]</scope>
    <source>
        <strain evidence="1 2">OYTSA14</strain>
    </source>
</reference>
<protein>
    <submittedName>
        <fullName evidence="1">Uncharacterized protein</fullName>
    </submittedName>
</protein>
<name>A0AA96F6L4_9MICO</name>
<dbReference type="AlphaFoldDB" id="A0AA96F6L4"/>
<evidence type="ECO:0000313" key="1">
    <source>
        <dbReference type="EMBL" id="WNM24113.1"/>
    </source>
</evidence>
<dbReference type="Proteomes" id="UP001304125">
    <property type="component" value="Chromosome"/>
</dbReference>
<evidence type="ECO:0000313" key="2">
    <source>
        <dbReference type="Proteomes" id="UP001304125"/>
    </source>
</evidence>
<organism evidence="1 2">
    <name type="scientific">Demequina capsici</name>
    <dbReference type="NCBI Taxonomy" id="3075620"/>
    <lineage>
        <taxon>Bacteria</taxon>
        <taxon>Bacillati</taxon>
        <taxon>Actinomycetota</taxon>
        <taxon>Actinomycetes</taxon>
        <taxon>Micrococcales</taxon>
        <taxon>Demequinaceae</taxon>
        <taxon>Demequina</taxon>
    </lineage>
</organism>
<dbReference type="EMBL" id="CP134879">
    <property type="protein sequence ID" value="WNM24113.1"/>
    <property type="molecule type" value="Genomic_DNA"/>
</dbReference>
<gene>
    <name evidence="1" type="ORF">RN606_12195</name>
</gene>
<keyword evidence="2" id="KW-1185">Reference proteome</keyword>
<dbReference type="RefSeq" id="WP_313497553.1">
    <property type="nucleotide sequence ID" value="NZ_CP134879.1"/>
</dbReference>